<dbReference type="AlphaFoldDB" id="A0A6C0B8R9"/>
<proteinExistence type="predicted"/>
<organism evidence="1">
    <name type="scientific">viral metagenome</name>
    <dbReference type="NCBI Taxonomy" id="1070528"/>
    <lineage>
        <taxon>unclassified sequences</taxon>
        <taxon>metagenomes</taxon>
        <taxon>organismal metagenomes</taxon>
    </lineage>
</organism>
<accession>A0A6C0B8R9</accession>
<sequence>MSDYTLTDAINNKAFIPEIFGIYLNSDGTIYKILSNIEGCKLKKKFIRYILIYNKKKLFFNYCNRRRVLFKSY</sequence>
<reference evidence="1" key="1">
    <citation type="journal article" date="2020" name="Nature">
        <title>Giant virus diversity and host interactions through global metagenomics.</title>
        <authorList>
            <person name="Schulz F."/>
            <person name="Roux S."/>
            <person name="Paez-Espino D."/>
            <person name="Jungbluth S."/>
            <person name="Walsh D.A."/>
            <person name="Denef V.J."/>
            <person name="McMahon K.D."/>
            <person name="Konstantinidis K.T."/>
            <person name="Eloe-Fadrosh E.A."/>
            <person name="Kyrpides N.C."/>
            <person name="Woyke T."/>
        </authorList>
    </citation>
    <scope>NUCLEOTIDE SEQUENCE</scope>
    <source>
        <strain evidence="1">GVMAG-M-3300010158-55</strain>
    </source>
</reference>
<evidence type="ECO:0000313" key="1">
    <source>
        <dbReference type="EMBL" id="QHS88244.1"/>
    </source>
</evidence>
<protein>
    <submittedName>
        <fullName evidence="1">Uncharacterized protein</fullName>
    </submittedName>
</protein>
<dbReference type="EMBL" id="MN739094">
    <property type="protein sequence ID" value="QHS88244.1"/>
    <property type="molecule type" value="Genomic_DNA"/>
</dbReference>
<name>A0A6C0B8R9_9ZZZZ</name>